<accession>L9Z958</accession>
<dbReference type="Proteomes" id="UP000011592">
    <property type="component" value="Unassembled WGS sequence"/>
</dbReference>
<organism evidence="1 2">
    <name type="scientific">Natrinema gari JCM 14663</name>
    <dbReference type="NCBI Taxonomy" id="1230459"/>
    <lineage>
        <taxon>Archaea</taxon>
        <taxon>Methanobacteriati</taxon>
        <taxon>Methanobacteriota</taxon>
        <taxon>Stenosarchaea group</taxon>
        <taxon>Halobacteria</taxon>
        <taxon>Halobacteriales</taxon>
        <taxon>Natrialbaceae</taxon>
        <taxon>Natrinema</taxon>
    </lineage>
</organism>
<keyword evidence="2" id="KW-1185">Reference proteome</keyword>
<dbReference type="EMBL" id="AOIJ01000033">
    <property type="protein sequence ID" value="ELY82914.1"/>
    <property type="molecule type" value="Genomic_DNA"/>
</dbReference>
<comment type="caution">
    <text evidence="1">The sequence shown here is derived from an EMBL/GenBank/DDBJ whole genome shotgun (WGS) entry which is preliminary data.</text>
</comment>
<name>L9Z958_9EURY</name>
<sequence length="33" mass="4125">MRYELPLDFTATTQQYQHSRTDDRTFSFEDDFY</sequence>
<reference evidence="1 2" key="1">
    <citation type="journal article" date="2014" name="PLoS Genet.">
        <title>Phylogenetically driven sequencing of extremely halophilic archaea reveals strategies for static and dynamic osmo-response.</title>
        <authorList>
            <person name="Becker E.A."/>
            <person name="Seitzer P.M."/>
            <person name="Tritt A."/>
            <person name="Larsen D."/>
            <person name="Krusor M."/>
            <person name="Yao A.I."/>
            <person name="Wu D."/>
            <person name="Madern D."/>
            <person name="Eisen J.A."/>
            <person name="Darling A.E."/>
            <person name="Facciotti M.T."/>
        </authorList>
    </citation>
    <scope>NUCLEOTIDE SEQUENCE [LARGE SCALE GENOMIC DNA]</scope>
    <source>
        <strain evidence="1 2">JCM 14663</strain>
    </source>
</reference>
<proteinExistence type="predicted"/>
<gene>
    <name evidence="1" type="ORF">C486_03524</name>
</gene>
<evidence type="ECO:0000313" key="1">
    <source>
        <dbReference type="EMBL" id="ELY82914.1"/>
    </source>
</evidence>
<evidence type="ECO:0000313" key="2">
    <source>
        <dbReference type="Proteomes" id="UP000011592"/>
    </source>
</evidence>
<dbReference type="AlphaFoldDB" id="L9Z958"/>
<protein>
    <submittedName>
        <fullName evidence="1">Uncharacterized protein</fullName>
    </submittedName>
</protein>